<dbReference type="EMBL" id="MUKV01000008">
    <property type="protein sequence ID" value="OQS41416.1"/>
    <property type="molecule type" value="Genomic_DNA"/>
</dbReference>
<dbReference type="AlphaFoldDB" id="A0A1W0D338"/>
<dbReference type="Proteomes" id="UP000192721">
    <property type="component" value="Unassembled WGS sequence"/>
</dbReference>
<name>A0A1W0D338_9NEIS</name>
<keyword evidence="1" id="KW-0812">Transmembrane</keyword>
<accession>A0A1W0D338</accession>
<organism evidence="2 3">
    <name type="scientific">Chromobacterium haemolyticum</name>
    <dbReference type="NCBI Taxonomy" id="394935"/>
    <lineage>
        <taxon>Bacteria</taxon>
        <taxon>Pseudomonadati</taxon>
        <taxon>Pseudomonadota</taxon>
        <taxon>Betaproteobacteria</taxon>
        <taxon>Neisseriales</taxon>
        <taxon>Chromobacteriaceae</taxon>
        <taxon>Chromobacterium</taxon>
    </lineage>
</organism>
<dbReference type="NCBIfam" id="TIGR02523">
    <property type="entry name" value="type_IV_pilV"/>
    <property type="match status" value="1"/>
</dbReference>
<sequence>MRTRMKAEAGFSLLEVLISVLVVALGLLAMAGMQLKSIRDSHDAYMRSLASELAVEAAERVRAATGDQIYALNSASNQMDLNSALGCYASGVATSECTSNIASIQNIAASDAAYFASATTSMFGSGSVQVLLKKTDGTTASTLSACSYSLAGASGTGTACQVSVSVSWQEKAASGTAPMQTQTFEYRFR</sequence>
<reference evidence="2 3" key="1">
    <citation type="submission" date="2017-02" db="EMBL/GenBank/DDBJ databases">
        <title>Chromobacterium haemolyticum H5244.</title>
        <authorList>
            <person name="Gulvik C.A."/>
        </authorList>
    </citation>
    <scope>NUCLEOTIDE SEQUENCE [LARGE SCALE GENOMIC DNA]</scope>
    <source>
        <strain evidence="2 3">H5244</strain>
    </source>
</reference>
<proteinExistence type="predicted"/>
<keyword evidence="1" id="KW-0472">Membrane</keyword>
<dbReference type="InterPro" id="IPR013362">
    <property type="entry name" value="Pilus_4_PilV"/>
</dbReference>
<protein>
    <submittedName>
        <fullName evidence="2">Type IV pilus modification protein PilV</fullName>
    </submittedName>
</protein>
<dbReference type="InterPro" id="IPR012902">
    <property type="entry name" value="N_methyl_site"/>
</dbReference>
<feature type="transmembrane region" description="Helical" evidence="1">
    <location>
        <begin position="12"/>
        <end position="33"/>
    </location>
</feature>
<comment type="caution">
    <text evidence="2">The sequence shown here is derived from an EMBL/GenBank/DDBJ whole genome shotgun (WGS) entry which is preliminary data.</text>
</comment>
<evidence type="ECO:0000313" key="2">
    <source>
        <dbReference type="EMBL" id="OQS41416.1"/>
    </source>
</evidence>
<dbReference type="RefSeq" id="WP_081555251.1">
    <property type="nucleotide sequence ID" value="NZ_MUKV01000008.1"/>
</dbReference>
<keyword evidence="1" id="KW-1133">Transmembrane helix</keyword>
<dbReference type="Pfam" id="PF07963">
    <property type="entry name" value="N_methyl"/>
    <property type="match status" value="1"/>
</dbReference>
<gene>
    <name evidence="2" type="ORF">B0T45_09045</name>
</gene>
<dbReference type="PROSITE" id="PS00409">
    <property type="entry name" value="PROKAR_NTER_METHYL"/>
    <property type="match status" value="1"/>
</dbReference>
<evidence type="ECO:0000313" key="3">
    <source>
        <dbReference type="Proteomes" id="UP000192721"/>
    </source>
</evidence>
<evidence type="ECO:0000256" key="1">
    <source>
        <dbReference type="SAM" id="Phobius"/>
    </source>
</evidence>